<evidence type="ECO:0000313" key="2">
    <source>
        <dbReference type="Proteomes" id="UP001501175"/>
    </source>
</evidence>
<accession>A0ABP8N7H7</accession>
<dbReference type="RefSeq" id="WP_345245462.1">
    <property type="nucleotide sequence ID" value="NZ_BAABHD010000032.1"/>
</dbReference>
<protein>
    <recommendedName>
        <fullName evidence="3">Baseplate J-like protein</fullName>
    </recommendedName>
</protein>
<sequence length="1007" mass="112658">MNNAPTIPKHPKLSEAEDYTLLRQRGIELIQQLGSALWTDYNIHDPGITLLELLCYAQTELGYQLGFSIEDLLALFPGQQLNFDEQTFYTARTMLTVNPWTTNDFRKQLIDPMGVRNAWLECRQCSCDFTLYANCLKSVLQYEKTEHPVRIRGFYDVLLELDSDAVNGDLNSGKVFNRLTFVSGGLFTNATVELRFPPWHQAAASIDKFSSFIKPKSFLEPNGITIVSISGNPLQTVDVPDEQLYKALRNPLYATVEISFHAIGGAPLQTTTLKNVPLKVWYRNDEDRKAITVAQLRAMLADTSKLSVVNRYLAQLKAAAGVVEAATVALHQHRNLAEDYCTISTVPVEDVAVCADIEMSAEADIEAVLGQAYWLIDQYMSPIVPFYTLQQLLDRNTPAEDIFHGPKLNHGFILDADLDKAQLKTKLFTSDIINLLMDIPGITAVKNITLARYNAVGKLVESQPWELAVTPGHQPRFYIHASKVLVYKNGLPFLPDPDELNDTLLLWKGRNAQNKLIQPQNDLPVPVGAYVDLETYYPVQYALPETYGVGPHGLPNPVSDARRAQAKQLKAYLLVFEHLLATYVQQLNHFRDLLSINPAVQHTYFAYVFREDVLAGVDNLYNSVTEQSLVNLLEDESGFVRRRNGFLDHLLSRFAESFSDYTLTLYSAMGSHTRAGAELIGEKISFLEALPFISTNRARSFNYKDETTVCDSRNIAGLQERIRVLLGLNGLASSFSYVTTGNATTRTWEGHWELNDGNTLLQSPPVTDQPTEYALQQKLYQLSRKAAEVLADPASVVVVEAEPGVFAVHLKRGTNTLAHTPATFGTLVDADAHAQLVRNLVERIQRAEQIYVVEHILLRPHNQPSTLIKDGDPLLPICIGPDCHLCGEEDPYSFRITLVLNGEQGLANGGIAFRRFAEKTIRQEVPAHLGVKICWVSEAQLKTFGGLWCDWLAELSKAEPKPLPLSQKLKALLDEFTILKSVYPKATLHDCVDGDDENRVYLNQTVI</sequence>
<proteinExistence type="predicted"/>
<reference evidence="2" key="1">
    <citation type="journal article" date="2019" name="Int. J. Syst. Evol. Microbiol.">
        <title>The Global Catalogue of Microorganisms (GCM) 10K type strain sequencing project: providing services to taxonomists for standard genome sequencing and annotation.</title>
        <authorList>
            <consortium name="The Broad Institute Genomics Platform"/>
            <consortium name="The Broad Institute Genome Sequencing Center for Infectious Disease"/>
            <person name="Wu L."/>
            <person name="Ma J."/>
        </authorList>
    </citation>
    <scope>NUCLEOTIDE SEQUENCE [LARGE SCALE GENOMIC DNA]</scope>
    <source>
        <strain evidence="2">JCM 17927</strain>
    </source>
</reference>
<comment type="caution">
    <text evidence="1">The sequence shown here is derived from an EMBL/GenBank/DDBJ whole genome shotgun (WGS) entry which is preliminary data.</text>
</comment>
<dbReference type="EMBL" id="BAABHD010000032">
    <property type="protein sequence ID" value="GAA4460548.1"/>
    <property type="molecule type" value="Genomic_DNA"/>
</dbReference>
<evidence type="ECO:0008006" key="3">
    <source>
        <dbReference type="Google" id="ProtNLM"/>
    </source>
</evidence>
<name>A0ABP8N7H7_9BACT</name>
<organism evidence="1 2">
    <name type="scientific">Nibrella saemangeumensis</name>
    <dbReference type="NCBI Taxonomy" id="1084526"/>
    <lineage>
        <taxon>Bacteria</taxon>
        <taxon>Pseudomonadati</taxon>
        <taxon>Bacteroidota</taxon>
        <taxon>Cytophagia</taxon>
        <taxon>Cytophagales</taxon>
        <taxon>Spirosomataceae</taxon>
        <taxon>Nibrella</taxon>
    </lineage>
</organism>
<keyword evidence="2" id="KW-1185">Reference proteome</keyword>
<gene>
    <name evidence="1" type="ORF">GCM10023189_35810</name>
</gene>
<evidence type="ECO:0000313" key="1">
    <source>
        <dbReference type="EMBL" id="GAA4460548.1"/>
    </source>
</evidence>
<dbReference type="Proteomes" id="UP001501175">
    <property type="component" value="Unassembled WGS sequence"/>
</dbReference>